<evidence type="ECO:0000313" key="2">
    <source>
        <dbReference type="EMBL" id="SEQ48737.1"/>
    </source>
</evidence>
<dbReference type="EMBL" id="FOGB01000004">
    <property type="protein sequence ID" value="SEQ48737.1"/>
    <property type="molecule type" value="Genomic_DNA"/>
</dbReference>
<dbReference type="OrthoDB" id="6174582at2"/>
<accession>A0A1H9GFA4</accession>
<dbReference type="STRING" id="355243.SAMN03080615_01647"/>
<dbReference type="AlphaFoldDB" id="A0A1H9GFA4"/>
<dbReference type="Gene3D" id="1.10.8.1180">
    <property type="match status" value="1"/>
</dbReference>
<proteinExistence type="predicted"/>
<reference evidence="3" key="1">
    <citation type="submission" date="2016-10" db="EMBL/GenBank/DDBJ databases">
        <authorList>
            <person name="Varghese N."/>
            <person name="Submissions S."/>
        </authorList>
    </citation>
    <scope>NUCLEOTIDE SEQUENCE [LARGE SCALE GENOMIC DNA]</scope>
    <source>
        <strain evidence="3">DSM 18887</strain>
    </source>
</reference>
<evidence type="ECO:0000256" key="1">
    <source>
        <dbReference type="SAM" id="MobiDB-lite"/>
    </source>
</evidence>
<gene>
    <name evidence="2" type="ORF">SAMN03080615_01647</name>
</gene>
<keyword evidence="3" id="KW-1185">Reference proteome</keyword>
<organism evidence="2 3">
    <name type="scientific">Amphritea atlantica</name>
    <dbReference type="NCBI Taxonomy" id="355243"/>
    <lineage>
        <taxon>Bacteria</taxon>
        <taxon>Pseudomonadati</taxon>
        <taxon>Pseudomonadota</taxon>
        <taxon>Gammaproteobacteria</taxon>
        <taxon>Oceanospirillales</taxon>
        <taxon>Oceanospirillaceae</taxon>
        <taxon>Amphritea</taxon>
    </lineage>
</organism>
<dbReference type="RefSeq" id="WP_091356471.1">
    <property type="nucleotide sequence ID" value="NZ_AP025284.1"/>
</dbReference>
<feature type="region of interest" description="Disordered" evidence="1">
    <location>
        <begin position="115"/>
        <end position="159"/>
    </location>
</feature>
<sequence length="252" mass="27725">MAGVYLSPDEISALYGAPWLVRELYVFGIRPQMDFDSGLVGRFSKISWHGLARELRVESAPGIKEVLPSKAQVRRAAEHLVKRGLVTIKSDGDRLVFKCLVARLNSSAKIKADTKPTQLPGIGSDNVNKPESPVITGGADGESSKADTQPGTPKNQNPAHIRESETLSLHNAESVFSMFPSWEPIGHEWIDEQVKRWGVDVGAISDADGGLIVEELIRYWLDRPEVQLSQRGWESKLVDSVVHHVKTGRVSA</sequence>
<protein>
    <submittedName>
        <fullName evidence="2">Uncharacterized protein</fullName>
    </submittedName>
</protein>
<name>A0A1H9GFA4_9GAMM</name>
<evidence type="ECO:0000313" key="3">
    <source>
        <dbReference type="Proteomes" id="UP000198749"/>
    </source>
</evidence>
<dbReference type="Proteomes" id="UP000198749">
    <property type="component" value="Unassembled WGS sequence"/>
</dbReference>
<feature type="compositionally biased region" description="Polar residues" evidence="1">
    <location>
        <begin position="146"/>
        <end position="158"/>
    </location>
</feature>